<dbReference type="Proteomes" id="UP001163632">
    <property type="component" value="Chromosome"/>
</dbReference>
<protein>
    <submittedName>
        <fullName evidence="3">Uncharacterized protein</fullName>
    </submittedName>
</protein>
<evidence type="ECO:0000313" key="3">
    <source>
        <dbReference type="EMBL" id="UZA50593.1"/>
    </source>
</evidence>
<evidence type="ECO:0000313" key="4">
    <source>
        <dbReference type="Proteomes" id="UP001163283"/>
    </source>
</evidence>
<dbReference type="EMBL" id="CP087781">
    <property type="protein sequence ID" value="UZA50593.1"/>
    <property type="molecule type" value="Genomic_DNA"/>
</dbReference>
<dbReference type="Proteomes" id="UP001163283">
    <property type="component" value="Chromosome"/>
</dbReference>
<name>A0AAQ2SYN5_MORBO</name>
<feature type="transmembrane region" description="Helical" evidence="1">
    <location>
        <begin position="210"/>
        <end position="228"/>
    </location>
</feature>
<reference evidence="3 4" key="1">
    <citation type="journal article" date="2022" name="BMC Microbiol.">
        <title>Whole genome sequencing of Moraxella bovis strains from North America reveals two genotypes with different genetic determinants.</title>
        <authorList>
            <person name="Wynn E.L."/>
            <person name="Hille M.M."/>
            <person name="Loy J.D."/>
            <person name="Schuller G."/>
            <person name="Kuhn K.L."/>
            <person name="Dickey A.M."/>
            <person name="Bono J.L."/>
            <person name="Clawson M.L."/>
        </authorList>
    </citation>
    <scope>NUCLEOTIDE SEQUENCE [LARGE SCALE GENOMIC DNA]</scope>
    <source>
        <strain evidence="2">SAM102599</strain>
        <strain evidence="3 4">SAM57978</strain>
    </source>
</reference>
<dbReference type="RefSeq" id="WP_112742338.1">
    <property type="nucleotide sequence ID" value="NZ_CP030241.1"/>
</dbReference>
<evidence type="ECO:0000256" key="1">
    <source>
        <dbReference type="SAM" id="Phobius"/>
    </source>
</evidence>
<dbReference type="KEGG" id="mboi:DQF64_08415"/>
<dbReference type="EMBL" id="CP087830">
    <property type="protein sequence ID" value="UZA02008.1"/>
    <property type="molecule type" value="Genomic_DNA"/>
</dbReference>
<dbReference type="AlphaFoldDB" id="A0AAQ2SYN5"/>
<keyword evidence="1" id="KW-0472">Membrane</keyword>
<keyword evidence="1" id="KW-0812">Transmembrane</keyword>
<dbReference type="GeneID" id="77188399"/>
<evidence type="ECO:0000313" key="5">
    <source>
        <dbReference type="Proteomes" id="UP001163632"/>
    </source>
</evidence>
<accession>A0AAQ2SYN5</accession>
<gene>
    <name evidence="2" type="ORF">LP092_08330</name>
    <name evidence="3" type="ORF">LP129_08565</name>
</gene>
<feature type="transmembrane region" description="Helical" evidence="1">
    <location>
        <begin position="234"/>
        <end position="253"/>
    </location>
</feature>
<organism evidence="3 4">
    <name type="scientific">Moraxella bovis</name>
    <dbReference type="NCBI Taxonomy" id="476"/>
    <lineage>
        <taxon>Bacteria</taxon>
        <taxon>Pseudomonadati</taxon>
        <taxon>Pseudomonadota</taxon>
        <taxon>Gammaproteobacteria</taxon>
        <taxon>Moraxellales</taxon>
        <taxon>Moraxellaceae</taxon>
        <taxon>Moraxella</taxon>
    </lineage>
</organism>
<evidence type="ECO:0000313" key="2">
    <source>
        <dbReference type="EMBL" id="UZA02008.1"/>
    </source>
</evidence>
<sequence length="260" mass="30383">MNVTPYLQKANQTKKPLPLWLHGIIMAVYAVMLSVGLLIGSLFINQLIFDDEYRNQLIWQNTDINPNTQMIFSAHQKDTNTCKITLWQTNDKWRADFKHSAYIKIYQSFHIDDGNIPCYKIGDEYDKSKDILMDNLVLLKAKKLNNGREPMPILFGKRSAYPEFKDIEVYHYHFVSGRVIDQESPLYQKILTNPTRSDSDKNYYKIKRHIIIGLISLAVLFIFIKLISLIKYKAWIKAGYCFIKFGFMVLLLIHSFSSIL</sequence>
<feature type="transmembrane region" description="Helical" evidence="1">
    <location>
        <begin position="20"/>
        <end position="44"/>
    </location>
</feature>
<keyword evidence="1" id="KW-1133">Transmembrane helix</keyword>
<keyword evidence="5" id="KW-1185">Reference proteome</keyword>
<proteinExistence type="predicted"/>